<sequence>MRLLQKKKKSSINKSTYTCMYKSGKLHRSMLRTG</sequence>
<dbReference type="EMBL" id="DUZY01000004">
    <property type="protein sequence ID" value="DAD34423.1"/>
    <property type="molecule type" value="Genomic_DNA"/>
</dbReference>
<dbReference type="AlphaFoldDB" id="A0A822YQM6"/>
<evidence type="ECO:0000313" key="2">
    <source>
        <dbReference type="Proteomes" id="UP000607653"/>
    </source>
</evidence>
<accession>A0A822YQM6</accession>
<keyword evidence="2" id="KW-1185">Reference proteome</keyword>
<proteinExistence type="predicted"/>
<organism evidence="1 2">
    <name type="scientific">Nelumbo nucifera</name>
    <name type="common">Sacred lotus</name>
    <dbReference type="NCBI Taxonomy" id="4432"/>
    <lineage>
        <taxon>Eukaryota</taxon>
        <taxon>Viridiplantae</taxon>
        <taxon>Streptophyta</taxon>
        <taxon>Embryophyta</taxon>
        <taxon>Tracheophyta</taxon>
        <taxon>Spermatophyta</taxon>
        <taxon>Magnoliopsida</taxon>
        <taxon>Proteales</taxon>
        <taxon>Nelumbonaceae</taxon>
        <taxon>Nelumbo</taxon>
    </lineage>
</organism>
<name>A0A822YQM6_NELNU</name>
<comment type="caution">
    <text evidence="1">The sequence shown here is derived from an EMBL/GenBank/DDBJ whole genome shotgun (WGS) entry which is preliminary data.</text>
</comment>
<gene>
    <name evidence="1" type="ORF">HUJ06_005063</name>
</gene>
<reference evidence="1 2" key="1">
    <citation type="journal article" date="2020" name="Mol. Biol. Evol.">
        <title>Distinct Expression and Methylation Patterns for Genes with Different Fates following a Single Whole-Genome Duplication in Flowering Plants.</title>
        <authorList>
            <person name="Shi T."/>
            <person name="Rahmani R.S."/>
            <person name="Gugger P.F."/>
            <person name="Wang M."/>
            <person name="Li H."/>
            <person name="Zhang Y."/>
            <person name="Li Z."/>
            <person name="Wang Q."/>
            <person name="Van de Peer Y."/>
            <person name="Marchal K."/>
            <person name="Chen J."/>
        </authorList>
    </citation>
    <scope>NUCLEOTIDE SEQUENCE [LARGE SCALE GENOMIC DNA]</scope>
    <source>
        <tissue evidence="1">Leaf</tissue>
    </source>
</reference>
<protein>
    <submittedName>
        <fullName evidence="1">Uncharacterized protein</fullName>
    </submittedName>
</protein>
<dbReference type="Proteomes" id="UP000607653">
    <property type="component" value="Unassembled WGS sequence"/>
</dbReference>
<evidence type="ECO:0000313" key="1">
    <source>
        <dbReference type="EMBL" id="DAD34423.1"/>
    </source>
</evidence>